<evidence type="ECO:0000313" key="1">
    <source>
        <dbReference type="EMBL" id="RDU97841.1"/>
    </source>
</evidence>
<accession>A0A3D8JZQ3</accession>
<name>A0A3D8JZQ3_9BURK</name>
<dbReference type="EMBL" id="QRGA01000008">
    <property type="protein sequence ID" value="RDU97841.1"/>
    <property type="molecule type" value="Genomic_DNA"/>
</dbReference>
<organism evidence="1 2">
    <name type="scientific">Trinickia dinghuensis</name>
    <dbReference type="NCBI Taxonomy" id="2291023"/>
    <lineage>
        <taxon>Bacteria</taxon>
        <taxon>Pseudomonadati</taxon>
        <taxon>Pseudomonadota</taxon>
        <taxon>Betaproteobacteria</taxon>
        <taxon>Burkholderiales</taxon>
        <taxon>Burkholderiaceae</taxon>
        <taxon>Trinickia</taxon>
    </lineage>
</organism>
<dbReference type="Pfam" id="PF20288">
    <property type="entry name" value="MC2"/>
    <property type="match status" value="1"/>
</dbReference>
<reference evidence="1 2" key="1">
    <citation type="submission" date="2018-08" db="EMBL/GenBank/DDBJ databases">
        <title>Paraburkholderia sp. DHOM06 isolated from forest soil.</title>
        <authorList>
            <person name="Gao Z.-H."/>
            <person name="Qiu L.-H."/>
        </authorList>
    </citation>
    <scope>NUCLEOTIDE SEQUENCE [LARGE SCALE GENOMIC DNA]</scope>
    <source>
        <strain evidence="1 2">DHOM06</strain>
    </source>
</reference>
<proteinExistence type="predicted"/>
<gene>
    <name evidence="1" type="ORF">DWV00_14895</name>
</gene>
<comment type="caution">
    <text evidence="1">The sequence shown here is derived from an EMBL/GenBank/DDBJ whole genome shotgun (WGS) entry which is preliminary data.</text>
</comment>
<dbReference type="Proteomes" id="UP000256838">
    <property type="component" value="Unassembled WGS sequence"/>
</dbReference>
<protein>
    <submittedName>
        <fullName evidence="1">Threonine transporter</fullName>
    </submittedName>
</protein>
<dbReference type="RefSeq" id="WP_115534368.1">
    <property type="nucleotide sequence ID" value="NZ_QRGA01000008.1"/>
</dbReference>
<dbReference type="InterPro" id="IPR046904">
    <property type="entry name" value="ABC-3C_MC2"/>
</dbReference>
<dbReference type="AlphaFoldDB" id="A0A3D8JZQ3"/>
<keyword evidence="2" id="KW-1185">Reference proteome</keyword>
<sequence>MGTLMSQRRKPVTFNGPLEAGIRAVALLGAAYPQSYDLQRLVAFDYLLVHTADVGGPDNLHPSTPMHSAELLVRRKLVEQALLLMMTRDLVEREVTPDGIKYVAGENAATFLSSVSSHYLLALKDRASWLVEVLGEHTDNDFQAVMRRFFDRWVEEFQQVEQSLGGNA</sequence>
<evidence type="ECO:0000313" key="2">
    <source>
        <dbReference type="Proteomes" id="UP000256838"/>
    </source>
</evidence>